<keyword evidence="2" id="KW-1185">Reference proteome</keyword>
<dbReference type="AlphaFoldDB" id="A0A1R2BBI8"/>
<dbReference type="EMBL" id="MPUH01000773">
    <property type="protein sequence ID" value="OMJ74116.1"/>
    <property type="molecule type" value="Genomic_DNA"/>
</dbReference>
<protein>
    <submittedName>
        <fullName evidence="1">Uncharacterized protein</fullName>
    </submittedName>
</protein>
<sequence length="351" mass="39941">MIQKLPLQPIETGGDLKDFSYVSMIEPVSSSFYVSFGIGLFEALIRLKPFPEITHPTWVALFESHSQSKTIAAECSLAYKHSEFKRILDLINNTDRKLALKGLEGLSKSYDKLLAIDYGIRFILLKALEVDPKSVITGSFKNYMQAAKSISALLNIGLGIARGDKMKEFKSDFEGPMIFLYMSSKGQFGILYHKVAKYIDEKPDAVYTDCSIYPFSTKISSPKTEPEQLVNQNILDLIEILADNIKEDLPRSVEKHIIEKIESLSTIYPKLQDIPALQYIKRKESIAKEFHDFDDSLNRRVYGETRYITNQIGVSLVSKKTSSTPSPKKKQKGMSVDYCTNLSNRRMYYYK</sequence>
<evidence type="ECO:0000313" key="2">
    <source>
        <dbReference type="Proteomes" id="UP000187209"/>
    </source>
</evidence>
<accession>A0A1R2BBI8</accession>
<comment type="caution">
    <text evidence="1">The sequence shown here is derived from an EMBL/GenBank/DDBJ whole genome shotgun (WGS) entry which is preliminary data.</text>
</comment>
<organism evidence="1 2">
    <name type="scientific">Stentor coeruleus</name>
    <dbReference type="NCBI Taxonomy" id="5963"/>
    <lineage>
        <taxon>Eukaryota</taxon>
        <taxon>Sar</taxon>
        <taxon>Alveolata</taxon>
        <taxon>Ciliophora</taxon>
        <taxon>Postciliodesmatophora</taxon>
        <taxon>Heterotrichea</taxon>
        <taxon>Heterotrichida</taxon>
        <taxon>Stentoridae</taxon>
        <taxon>Stentor</taxon>
    </lineage>
</organism>
<dbReference type="Proteomes" id="UP000187209">
    <property type="component" value="Unassembled WGS sequence"/>
</dbReference>
<name>A0A1R2BBI8_9CILI</name>
<evidence type="ECO:0000313" key="1">
    <source>
        <dbReference type="EMBL" id="OMJ74116.1"/>
    </source>
</evidence>
<reference evidence="1 2" key="1">
    <citation type="submission" date="2016-11" db="EMBL/GenBank/DDBJ databases">
        <title>The macronuclear genome of Stentor coeruleus: a giant cell with tiny introns.</title>
        <authorList>
            <person name="Slabodnick M."/>
            <person name="Ruby J.G."/>
            <person name="Reiff S.B."/>
            <person name="Swart E.C."/>
            <person name="Gosai S."/>
            <person name="Prabakaran S."/>
            <person name="Witkowska E."/>
            <person name="Larue G.E."/>
            <person name="Fisher S."/>
            <person name="Freeman R.M."/>
            <person name="Gunawardena J."/>
            <person name="Chu W."/>
            <person name="Stover N.A."/>
            <person name="Gregory B.D."/>
            <person name="Nowacki M."/>
            <person name="Derisi J."/>
            <person name="Roy S.W."/>
            <person name="Marshall W.F."/>
            <person name="Sood P."/>
        </authorList>
    </citation>
    <scope>NUCLEOTIDE SEQUENCE [LARGE SCALE GENOMIC DNA]</scope>
    <source>
        <strain evidence="1">WM001</strain>
    </source>
</reference>
<gene>
    <name evidence="1" type="ORF">SteCoe_27036</name>
</gene>
<proteinExistence type="predicted"/>